<name>A0A8S1ITF0_9CHLO</name>
<evidence type="ECO:0000313" key="9">
    <source>
        <dbReference type="EMBL" id="CAD7698266.1"/>
    </source>
</evidence>
<dbReference type="Pfam" id="PF00118">
    <property type="entry name" value="Cpn60_TCP1"/>
    <property type="match status" value="1"/>
</dbReference>
<feature type="region of interest" description="Disordered" evidence="8">
    <location>
        <begin position="481"/>
        <end position="501"/>
    </location>
</feature>
<dbReference type="InterPro" id="IPR027409">
    <property type="entry name" value="GroEL-like_apical_dom_sf"/>
</dbReference>
<evidence type="ECO:0000313" key="10">
    <source>
        <dbReference type="Proteomes" id="UP000708148"/>
    </source>
</evidence>
<comment type="function">
    <text evidence="5">This protein binds RuBisCO small and large subunits and is implicated in the assembly of the enzyme oligomer.</text>
</comment>
<dbReference type="EMBL" id="CAJHUC010000797">
    <property type="protein sequence ID" value="CAD7698266.1"/>
    <property type="molecule type" value="Genomic_DNA"/>
</dbReference>
<evidence type="ECO:0000256" key="1">
    <source>
        <dbReference type="ARBA" id="ARBA00006607"/>
    </source>
</evidence>
<dbReference type="SUPFAM" id="SSF52029">
    <property type="entry name" value="GroEL apical domain-like"/>
    <property type="match status" value="1"/>
</dbReference>
<dbReference type="PRINTS" id="PR00298">
    <property type="entry name" value="CHAPERONIN60"/>
</dbReference>
<evidence type="ECO:0000256" key="8">
    <source>
        <dbReference type="SAM" id="MobiDB-lite"/>
    </source>
</evidence>
<sequence length="501" mass="52957">VINDGVTIARGIELEDSLENAGAQLVKEVAGRTNDAAGDGTTTAALLSREMIHYGLQAVTAGANPVNIKKGIDKTVDFLSEKLRENAKAVDGRDDIKNVASISAGNDSTIGEMIAQAIDKVGADGVLSIETSNTMDTSVEVQEGMEIDRGYISPQFITNSERMVCEFDNCRVLVTDLKIESARTIIGILEQIMKVNQPVLLIAEDIAGEALATLVVNKMRGVITVCAVKAPGFGERRKALLQDIAIVTGAEFIAKDLGMSVENATLEQCGVARKVTVRNNACTVIADTGSREEIDLRLGQLKKELTESESTYDKEKLAERIAKLSGGVAVIKVGAATETELEDRKLRVEDARNATFAAIEEGIVPGGGAAHLHISELVPGFKETLDDEEERQGADIVMKSLSAPLRQLAENAGVEGDVVVDKVLGQPFAFGYDAMDGQYKNLIEAGIIDPAKVTLSGLRNAAGIAGIMLTTQAVLVEKKGGEKEAAPGALGPEGMPAGMTI</sequence>
<dbReference type="SUPFAM" id="SSF48592">
    <property type="entry name" value="GroEL equatorial domain-like"/>
    <property type="match status" value="1"/>
</dbReference>
<dbReference type="NCBIfam" id="TIGR02348">
    <property type="entry name" value="GroEL"/>
    <property type="match status" value="1"/>
</dbReference>
<dbReference type="CDD" id="cd03344">
    <property type="entry name" value="GroEL"/>
    <property type="match status" value="1"/>
</dbReference>
<dbReference type="Proteomes" id="UP000708148">
    <property type="component" value="Unassembled WGS sequence"/>
</dbReference>
<dbReference type="InterPro" id="IPR001844">
    <property type="entry name" value="Cpn60/GroEL"/>
</dbReference>
<dbReference type="Gene3D" id="1.10.560.10">
    <property type="entry name" value="GroEL-like equatorial domain"/>
    <property type="match status" value="1"/>
</dbReference>
<dbReference type="PANTHER" id="PTHR45633">
    <property type="entry name" value="60 KDA HEAT SHOCK PROTEIN, MITOCHONDRIAL"/>
    <property type="match status" value="1"/>
</dbReference>
<proteinExistence type="inferred from homology"/>
<keyword evidence="2" id="KW-0547">Nucleotide-binding</keyword>
<evidence type="ECO:0000256" key="6">
    <source>
        <dbReference type="ARBA" id="ARBA00062746"/>
    </source>
</evidence>
<dbReference type="AlphaFoldDB" id="A0A8S1ITF0"/>
<dbReference type="Gene3D" id="3.30.260.10">
    <property type="entry name" value="TCP-1-like chaperonin intermediate domain"/>
    <property type="match status" value="1"/>
</dbReference>
<protein>
    <recommendedName>
        <fullName evidence="11">60 kDa chaperonin</fullName>
    </recommendedName>
</protein>
<dbReference type="NCBIfam" id="NF000592">
    <property type="entry name" value="PRK00013.1"/>
    <property type="match status" value="1"/>
</dbReference>
<dbReference type="OrthoDB" id="1733909at2759"/>
<organism evidence="9 10">
    <name type="scientific">Ostreobium quekettii</name>
    <dbReference type="NCBI Taxonomy" id="121088"/>
    <lineage>
        <taxon>Eukaryota</taxon>
        <taxon>Viridiplantae</taxon>
        <taxon>Chlorophyta</taxon>
        <taxon>core chlorophytes</taxon>
        <taxon>Ulvophyceae</taxon>
        <taxon>TCBD clade</taxon>
        <taxon>Bryopsidales</taxon>
        <taxon>Ostreobineae</taxon>
        <taxon>Ostreobiaceae</taxon>
        <taxon>Ostreobium</taxon>
    </lineage>
</organism>
<dbReference type="NCBIfam" id="NF009489">
    <property type="entry name" value="PRK12851.1"/>
    <property type="match status" value="1"/>
</dbReference>
<accession>A0A8S1ITF0</accession>
<dbReference type="GO" id="GO:0140662">
    <property type="term" value="F:ATP-dependent protein folding chaperone"/>
    <property type="evidence" value="ECO:0007669"/>
    <property type="project" value="InterPro"/>
</dbReference>
<dbReference type="NCBIfam" id="NF009488">
    <property type="entry name" value="PRK12850.1"/>
    <property type="match status" value="1"/>
</dbReference>
<dbReference type="InterPro" id="IPR027410">
    <property type="entry name" value="TCP-1-like_intermed_sf"/>
</dbReference>
<reference evidence="9" key="1">
    <citation type="submission" date="2020-12" db="EMBL/GenBank/DDBJ databases">
        <authorList>
            <person name="Iha C."/>
        </authorList>
    </citation>
    <scope>NUCLEOTIDE SEQUENCE</scope>
</reference>
<dbReference type="InterPro" id="IPR002423">
    <property type="entry name" value="Cpn60/GroEL/TCP-1"/>
</dbReference>
<keyword evidence="3" id="KW-0067">ATP-binding</keyword>
<dbReference type="InterPro" id="IPR027413">
    <property type="entry name" value="GROEL-like_equatorial_sf"/>
</dbReference>
<comment type="caution">
    <text evidence="9">The sequence shown here is derived from an EMBL/GenBank/DDBJ whole genome shotgun (WGS) entry which is preliminary data.</text>
</comment>
<dbReference type="FunFam" id="3.50.7.10:FF:000001">
    <property type="entry name" value="60 kDa chaperonin"/>
    <property type="match status" value="1"/>
</dbReference>
<evidence type="ECO:0000256" key="5">
    <source>
        <dbReference type="ARBA" id="ARBA00058559"/>
    </source>
</evidence>
<dbReference type="SUPFAM" id="SSF54849">
    <property type="entry name" value="GroEL-intermediate domain like"/>
    <property type="match status" value="2"/>
</dbReference>
<dbReference type="GO" id="GO:0042026">
    <property type="term" value="P:protein refolding"/>
    <property type="evidence" value="ECO:0007669"/>
    <property type="project" value="InterPro"/>
</dbReference>
<dbReference type="NCBIfam" id="NF009487">
    <property type="entry name" value="PRK12849.1"/>
    <property type="match status" value="1"/>
</dbReference>
<evidence type="ECO:0000256" key="4">
    <source>
        <dbReference type="ARBA" id="ARBA00023186"/>
    </source>
</evidence>
<dbReference type="GO" id="GO:0005524">
    <property type="term" value="F:ATP binding"/>
    <property type="evidence" value="ECO:0007669"/>
    <property type="project" value="UniProtKB-KW"/>
</dbReference>
<evidence type="ECO:0000256" key="7">
    <source>
        <dbReference type="RuleBase" id="RU000418"/>
    </source>
</evidence>
<dbReference type="PROSITE" id="PS00296">
    <property type="entry name" value="CHAPERONINS_CPN60"/>
    <property type="match status" value="1"/>
</dbReference>
<dbReference type="InterPro" id="IPR018370">
    <property type="entry name" value="Chaperonin_Cpn60_CS"/>
</dbReference>
<comment type="similarity">
    <text evidence="1 7">Belongs to the chaperonin (HSP60) family.</text>
</comment>
<keyword evidence="10" id="KW-1185">Reference proteome</keyword>
<feature type="non-terminal residue" evidence="9">
    <location>
        <position position="501"/>
    </location>
</feature>
<comment type="subunit">
    <text evidence="6">Oligomer of probably six alpha and six beta subunits.</text>
</comment>
<keyword evidence="4" id="KW-0143">Chaperone</keyword>
<evidence type="ECO:0008006" key="11">
    <source>
        <dbReference type="Google" id="ProtNLM"/>
    </source>
</evidence>
<evidence type="ECO:0000256" key="2">
    <source>
        <dbReference type="ARBA" id="ARBA00022741"/>
    </source>
</evidence>
<gene>
    <name evidence="9" type="ORF">OSTQU699_LOCUS3627</name>
</gene>
<dbReference type="Gene3D" id="3.50.7.10">
    <property type="entry name" value="GroEL"/>
    <property type="match status" value="1"/>
</dbReference>
<evidence type="ECO:0000256" key="3">
    <source>
        <dbReference type="ARBA" id="ARBA00022840"/>
    </source>
</evidence>